<reference evidence="3" key="1">
    <citation type="submission" date="2025-08" db="UniProtKB">
        <authorList>
            <consortium name="RefSeq"/>
        </authorList>
    </citation>
    <scope>IDENTIFICATION</scope>
</reference>
<feature type="region of interest" description="Disordered" evidence="1">
    <location>
        <begin position="369"/>
        <end position="430"/>
    </location>
</feature>
<dbReference type="CTD" id="6618"/>
<dbReference type="GO" id="GO:0009301">
    <property type="term" value="P:snRNA transcription"/>
    <property type="evidence" value="ECO:0007669"/>
    <property type="project" value="InterPro"/>
</dbReference>
<dbReference type="InParanoid" id="A0A6P8TQH8"/>
<dbReference type="PANTHER" id="PTHR15132:SF1">
    <property type="entry name" value="SNRNA-ACTIVATING PROTEIN COMPLEX SUBUNIT 2"/>
    <property type="match status" value="1"/>
</dbReference>
<dbReference type="PANTHER" id="PTHR15132">
    <property type="entry name" value="SNRNA-ACTIVATING PROTEIN COMPLEX SUBUNIT 2"/>
    <property type="match status" value="1"/>
</dbReference>
<organism evidence="2 3">
    <name type="scientific">Gymnodraco acuticeps</name>
    <name type="common">Antarctic dragonfish</name>
    <dbReference type="NCBI Taxonomy" id="8218"/>
    <lineage>
        <taxon>Eukaryota</taxon>
        <taxon>Metazoa</taxon>
        <taxon>Chordata</taxon>
        <taxon>Craniata</taxon>
        <taxon>Vertebrata</taxon>
        <taxon>Euteleostomi</taxon>
        <taxon>Actinopterygii</taxon>
        <taxon>Neopterygii</taxon>
        <taxon>Teleostei</taxon>
        <taxon>Neoteleostei</taxon>
        <taxon>Acanthomorphata</taxon>
        <taxon>Eupercaria</taxon>
        <taxon>Perciformes</taxon>
        <taxon>Notothenioidei</taxon>
        <taxon>Bathydraconidae</taxon>
        <taxon>Gymnodraco</taxon>
    </lineage>
</organism>
<dbReference type="RefSeq" id="XP_034066509.1">
    <property type="nucleotide sequence ID" value="XM_034210618.1"/>
</dbReference>
<dbReference type="AlphaFoldDB" id="A0A6P8TQH8"/>
<evidence type="ECO:0000313" key="3">
    <source>
        <dbReference type="RefSeq" id="XP_034066509.1"/>
    </source>
</evidence>
<feature type="compositionally biased region" description="Basic residues" evidence="1">
    <location>
        <begin position="1"/>
        <end position="11"/>
    </location>
</feature>
<sequence length="442" mass="47924">MKPPPRKRNKKNLSIEPPSAPRKGSGTWQRLEQKKLLNALTELGKTNNVNEDIDCEFLRKHVRTRSISEISTMVELLKSQVISFATLELKKKMQEEKGRKPIEEWTRMASLVAGAQEETVSDAFSQMLTVCSTEPNTLRYSNPPQVYRPPPVGCTVPLRPVPHQPVKVEKFRTNTARPIRALKSPVAAMSRGVTPRPLSTAAGASPAPPPTSQSAQPSERPPTTTTTSSSESPSSSPHTSPTNRAPAPSPAPSSGASSSTPVRQFHSKLTSKLALKCTPSVGAQSVVHFERIYHYLSIINSPGESCTLTAMESAIVLDLLMSLPEELPLLDCSKLKKHLLQVYRFLSSTADSKMAREMLKELKGGLCVQTDGTRTNGEQNAAGSADSSDVTDSGEKRLQPEEAESQSSGSNNATGQSGDLDLTGLCPPLNPFMVPLKLLQRK</sequence>
<dbReference type="Pfam" id="PF11035">
    <property type="entry name" value="SNAPC2"/>
    <property type="match status" value="1"/>
</dbReference>
<proteinExistence type="predicted"/>
<evidence type="ECO:0000313" key="2">
    <source>
        <dbReference type="Proteomes" id="UP000515161"/>
    </source>
</evidence>
<dbReference type="FunCoup" id="A0A6P8TQH8">
    <property type="interactions" value="1003"/>
</dbReference>
<accession>A0A6P8TQH8</accession>
<name>A0A6P8TQH8_GYMAC</name>
<dbReference type="InterPro" id="IPR021281">
    <property type="entry name" value="SNAPC2"/>
</dbReference>
<evidence type="ECO:0000256" key="1">
    <source>
        <dbReference type="SAM" id="MobiDB-lite"/>
    </source>
</evidence>
<feature type="compositionally biased region" description="Low complexity" evidence="1">
    <location>
        <begin position="212"/>
        <end position="261"/>
    </location>
</feature>
<feature type="region of interest" description="Disordered" evidence="1">
    <location>
        <begin position="1"/>
        <end position="29"/>
    </location>
</feature>
<dbReference type="GeneID" id="117542770"/>
<dbReference type="OrthoDB" id="5990578at2759"/>
<protein>
    <submittedName>
        <fullName evidence="3">snRNA-activating protein complex subunit 2 isoform X1</fullName>
    </submittedName>
</protein>
<gene>
    <name evidence="3" type="primary">snapc2</name>
</gene>
<dbReference type="GO" id="GO:0016251">
    <property type="term" value="F:RNA polymerase II general transcription initiation factor activity"/>
    <property type="evidence" value="ECO:0007669"/>
    <property type="project" value="InterPro"/>
</dbReference>
<dbReference type="Proteomes" id="UP000515161">
    <property type="component" value="Unplaced"/>
</dbReference>
<dbReference type="GO" id="GO:0016604">
    <property type="term" value="C:nuclear body"/>
    <property type="evidence" value="ECO:0007669"/>
    <property type="project" value="TreeGrafter"/>
</dbReference>
<feature type="compositionally biased region" description="Polar residues" evidence="1">
    <location>
        <begin position="405"/>
        <end position="417"/>
    </location>
</feature>
<keyword evidence="2" id="KW-1185">Reference proteome</keyword>
<dbReference type="KEGG" id="gacu:117542770"/>
<feature type="region of interest" description="Disordered" evidence="1">
    <location>
        <begin position="182"/>
        <end position="264"/>
    </location>
</feature>
<feature type="compositionally biased region" description="Polar residues" evidence="1">
    <location>
        <begin position="370"/>
        <end position="391"/>
    </location>
</feature>